<accession>A0A0F0CX38</accession>
<protein>
    <submittedName>
        <fullName evidence="1">Uncharacterized protein</fullName>
    </submittedName>
</protein>
<feature type="non-terminal residue" evidence="1">
    <location>
        <position position="54"/>
    </location>
</feature>
<reference evidence="1 2" key="1">
    <citation type="submission" date="2015-02" db="EMBL/GenBank/DDBJ databases">
        <title>Single-cell genomics of uncultivated deep-branching MTB reveals a conserved set of magnetosome genes.</title>
        <authorList>
            <person name="Kolinko S."/>
            <person name="Richter M."/>
            <person name="Glockner F.O."/>
            <person name="Brachmann A."/>
            <person name="Schuler D."/>
        </authorList>
    </citation>
    <scope>NUCLEOTIDE SEQUENCE [LARGE SCALE GENOMIC DNA]</scope>
    <source>
        <strain evidence="1">SKK-01</strain>
    </source>
</reference>
<dbReference type="EMBL" id="JYNY01000025">
    <property type="protein sequence ID" value="KJJ86015.1"/>
    <property type="molecule type" value="Genomic_DNA"/>
</dbReference>
<comment type="caution">
    <text evidence="1">The sequence shown here is derived from an EMBL/GenBank/DDBJ whole genome shotgun (WGS) entry which is preliminary data.</text>
</comment>
<organism evidence="1 2">
    <name type="scientific">Candidatus Omnitrophus magneticus</name>
    <dbReference type="NCBI Taxonomy" id="1609969"/>
    <lineage>
        <taxon>Bacteria</taxon>
        <taxon>Pseudomonadati</taxon>
        <taxon>Candidatus Omnitrophota</taxon>
        <taxon>Candidatus Omnitrophus</taxon>
    </lineage>
</organism>
<dbReference type="Proteomes" id="UP000033428">
    <property type="component" value="Unassembled WGS sequence"/>
</dbReference>
<dbReference type="AlphaFoldDB" id="A0A0F0CX38"/>
<evidence type="ECO:0000313" key="2">
    <source>
        <dbReference type="Proteomes" id="UP000033428"/>
    </source>
</evidence>
<evidence type="ECO:0000313" key="1">
    <source>
        <dbReference type="EMBL" id="KJJ86015.1"/>
    </source>
</evidence>
<proteinExistence type="predicted"/>
<name>A0A0F0CX38_9BACT</name>
<gene>
    <name evidence="1" type="ORF">OMAG_000117</name>
</gene>
<sequence>MALSVAIAMSIVSWPWVVTPAKVAPWSEDVMIRPVAPAITVFGLEALSVATARK</sequence>
<keyword evidence="2" id="KW-1185">Reference proteome</keyword>